<dbReference type="Pfam" id="PF01272">
    <property type="entry name" value="GreA_GreB"/>
    <property type="match status" value="1"/>
</dbReference>
<dbReference type="PANTHER" id="PTHR30437:SF4">
    <property type="entry name" value="TRANSCRIPTION ELONGATION FACTOR GREA"/>
    <property type="match status" value="1"/>
</dbReference>
<dbReference type="InterPro" id="IPR036953">
    <property type="entry name" value="GreA/GreB_C_sf"/>
</dbReference>
<keyword evidence="3" id="KW-1185">Reference proteome</keyword>
<name>A0ABV7YSG4_9BACT</name>
<reference evidence="3" key="1">
    <citation type="journal article" date="2019" name="Int. J. Syst. Evol. Microbiol.">
        <title>The Global Catalogue of Microorganisms (GCM) 10K type strain sequencing project: providing services to taxonomists for standard genome sequencing and annotation.</title>
        <authorList>
            <consortium name="The Broad Institute Genomics Platform"/>
            <consortium name="The Broad Institute Genome Sequencing Center for Infectious Disease"/>
            <person name="Wu L."/>
            <person name="Ma J."/>
        </authorList>
    </citation>
    <scope>NUCLEOTIDE SEQUENCE [LARGE SCALE GENOMIC DNA]</scope>
    <source>
        <strain evidence="3">CECT 7956</strain>
    </source>
</reference>
<dbReference type="SUPFAM" id="SSF54534">
    <property type="entry name" value="FKBP-like"/>
    <property type="match status" value="1"/>
</dbReference>
<dbReference type="RefSeq" id="WP_379835262.1">
    <property type="nucleotide sequence ID" value="NZ_JBHRYQ010000001.1"/>
</dbReference>
<dbReference type="Gene3D" id="3.10.50.30">
    <property type="entry name" value="Transcription elongation factor, GreA/GreB, C-terminal domain"/>
    <property type="match status" value="1"/>
</dbReference>
<dbReference type="PANTHER" id="PTHR30437">
    <property type="entry name" value="TRANSCRIPTION ELONGATION FACTOR GREA"/>
    <property type="match status" value="1"/>
</dbReference>
<dbReference type="EMBL" id="JBHRYQ010000001">
    <property type="protein sequence ID" value="MFC3809777.1"/>
    <property type="molecule type" value="Genomic_DNA"/>
</dbReference>
<accession>A0ABV7YSG4</accession>
<dbReference type="InterPro" id="IPR023459">
    <property type="entry name" value="Tscrpt_elong_fac_GreA/B_fam"/>
</dbReference>
<keyword evidence="2" id="KW-0648">Protein biosynthesis</keyword>
<feature type="domain" description="Transcription elongation factor GreA/GreB C-terminal" evidence="1">
    <location>
        <begin position="89"/>
        <end position="160"/>
    </location>
</feature>
<dbReference type="PIRSF" id="PIRSF006092">
    <property type="entry name" value="GreA_GreB"/>
    <property type="match status" value="1"/>
</dbReference>
<evidence type="ECO:0000313" key="3">
    <source>
        <dbReference type="Proteomes" id="UP001595616"/>
    </source>
</evidence>
<comment type="caution">
    <text evidence="2">The sequence shown here is derived from an EMBL/GenBank/DDBJ whole genome shotgun (WGS) entry which is preliminary data.</text>
</comment>
<dbReference type="InterPro" id="IPR001437">
    <property type="entry name" value="Tscrpt_elong_fac_GreA/B_C"/>
</dbReference>
<protein>
    <submittedName>
        <fullName evidence="2">GreA/GreB family elongation factor</fullName>
    </submittedName>
</protein>
<dbReference type="GO" id="GO:0003746">
    <property type="term" value="F:translation elongation factor activity"/>
    <property type="evidence" value="ECO:0007669"/>
    <property type="project" value="UniProtKB-KW"/>
</dbReference>
<keyword evidence="2" id="KW-0251">Elongation factor</keyword>
<evidence type="ECO:0000313" key="2">
    <source>
        <dbReference type="EMBL" id="MFC3809777.1"/>
    </source>
</evidence>
<dbReference type="Proteomes" id="UP001595616">
    <property type="component" value="Unassembled WGS sequence"/>
</dbReference>
<gene>
    <name evidence="2" type="ORF">ACFOOI_03840</name>
</gene>
<sequence>MTAMTDKIYMTLEGQTELRKRIITEENNLKALLKEKAVAYEASGDGWHDNPGWIQIGQQEERISKDINEMKKRLRDAIIIKNNAESLTSVQIGSKVRLKQECKGIVKELILDIVGNQESNLAKGKIAYDTPLGSAIIGAKVGELVNLKAPIGIIKIEILELLHTNETI</sequence>
<organism evidence="2 3">
    <name type="scientific">Lacihabitans lacunae</name>
    <dbReference type="NCBI Taxonomy" id="1028214"/>
    <lineage>
        <taxon>Bacteria</taxon>
        <taxon>Pseudomonadati</taxon>
        <taxon>Bacteroidota</taxon>
        <taxon>Cytophagia</taxon>
        <taxon>Cytophagales</taxon>
        <taxon>Leadbetterellaceae</taxon>
        <taxon>Lacihabitans</taxon>
    </lineage>
</organism>
<proteinExistence type="predicted"/>
<evidence type="ECO:0000259" key="1">
    <source>
        <dbReference type="Pfam" id="PF01272"/>
    </source>
</evidence>